<dbReference type="PANTHER" id="PTHR47975">
    <property type="entry name" value="S-LOCUS LECTIN KINASE FAMILY PROTEIN"/>
    <property type="match status" value="1"/>
</dbReference>
<dbReference type="Gene3D" id="1.10.510.10">
    <property type="entry name" value="Transferase(Phosphotransferase) domain 1"/>
    <property type="match status" value="1"/>
</dbReference>
<keyword evidence="3" id="KW-1185">Reference proteome</keyword>
<proteinExistence type="predicted"/>
<evidence type="ECO:0000313" key="2">
    <source>
        <dbReference type="EMBL" id="KAK8871427.1"/>
    </source>
</evidence>
<feature type="domain" description="Protein kinase" evidence="1">
    <location>
        <begin position="375"/>
        <end position="645"/>
    </location>
</feature>
<dbReference type="PROSITE" id="PS50011">
    <property type="entry name" value="PROTEIN_KINASE_DOM"/>
    <property type="match status" value="1"/>
</dbReference>
<sequence length="671" mass="80351">MPEIQDYIIKFKELYDVLLSFLECEDNPDKEFQSLITFIDNFKIVEFKEKFQEFLLLILKIADNHHRHSHFFNRIDQIILHLSNDIKQSFSNFDICKIFINNPRILLSFLHKQIIMFDKLILEYYDVSFFYFFFPEIENLLDDKTRNKLKEKFLQNDPNFFATFEEKRKIGENDSYLCSLIRSDSIVEFISYVNRSNLSLSDTTIPNSIFETNSFLKKKNPTLIEYSAFFGSIQIFQYLRMNKVELTPSLWKYAIHSQSAEMINILEENKVNFERDFIKQSIKCHHNDITKYIEDNYITKEDDQEEDDENEFKITLIRYGFRYSNFNFIPENICENKFAFFYLCDYNHPLFSSLYLKMKKIDPRIIIDFNDYMSICIVKPILFGELSSAIYKIEEKRTGKHFSLCSLNYAYESDFSTFYRLINIEQFLQIQYPALACVKGYFTRDKSENHRFSLLFDYYDKETLIQYLQKKEKTDTRNYILILGIAIALNHLQSRNIIHYLLSPDVIYIDENYYPHVSEFCISGESLTDYFIQRNISDKWIYQPPEFLDSNDETNFNEYSNVYSYSLIVSHILTGIKPFKCIKKNINTFSKPYNSTNVCPEIRKLSNDYIADFLETCWSIDPLNRYFSFNDILQIITNKEFYSFFPNLDISQVKKYLDIFGSEFCNLKNNF</sequence>
<dbReference type="Proteomes" id="UP001470230">
    <property type="component" value="Unassembled WGS sequence"/>
</dbReference>
<reference evidence="2 3" key="1">
    <citation type="submission" date="2024-04" db="EMBL/GenBank/DDBJ databases">
        <title>Tritrichomonas musculus Genome.</title>
        <authorList>
            <person name="Alves-Ferreira E."/>
            <person name="Grigg M."/>
            <person name="Lorenzi H."/>
            <person name="Galac M."/>
        </authorList>
    </citation>
    <scope>NUCLEOTIDE SEQUENCE [LARGE SCALE GENOMIC DNA]</scope>
    <source>
        <strain evidence="2 3">EAF2021</strain>
    </source>
</reference>
<keyword evidence="2" id="KW-0418">Kinase</keyword>
<dbReference type="InterPro" id="IPR001245">
    <property type="entry name" value="Ser-Thr/Tyr_kinase_cat_dom"/>
</dbReference>
<gene>
    <name evidence="2" type="ORF">M9Y10_007155</name>
</gene>
<dbReference type="EMBL" id="JAPFFF010000013">
    <property type="protein sequence ID" value="KAK8871427.1"/>
    <property type="molecule type" value="Genomic_DNA"/>
</dbReference>
<name>A0ABR2J1E6_9EUKA</name>
<dbReference type="InterPro" id="IPR000719">
    <property type="entry name" value="Prot_kinase_dom"/>
</dbReference>
<dbReference type="Pfam" id="PF07714">
    <property type="entry name" value="PK_Tyr_Ser-Thr"/>
    <property type="match status" value="1"/>
</dbReference>
<accession>A0ABR2J1E6</accession>
<dbReference type="SUPFAM" id="SSF56112">
    <property type="entry name" value="Protein kinase-like (PK-like)"/>
    <property type="match status" value="1"/>
</dbReference>
<protein>
    <submittedName>
        <fullName evidence="2">Protein kinase activity protein</fullName>
    </submittedName>
</protein>
<dbReference type="GO" id="GO:0016301">
    <property type="term" value="F:kinase activity"/>
    <property type="evidence" value="ECO:0007669"/>
    <property type="project" value="UniProtKB-KW"/>
</dbReference>
<dbReference type="InterPro" id="IPR011009">
    <property type="entry name" value="Kinase-like_dom_sf"/>
</dbReference>
<comment type="caution">
    <text evidence="2">The sequence shown here is derived from an EMBL/GenBank/DDBJ whole genome shotgun (WGS) entry which is preliminary data.</text>
</comment>
<keyword evidence="2" id="KW-0808">Transferase</keyword>
<evidence type="ECO:0000313" key="3">
    <source>
        <dbReference type="Proteomes" id="UP001470230"/>
    </source>
</evidence>
<organism evidence="2 3">
    <name type="scientific">Tritrichomonas musculus</name>
    <dbReference type="NCBI Taxonomy" id="1915356"/>
    <lineage>
        <taxon>Eukaryota</taxon>
        <taxon>Metamonada</taxon>
        <taxon>Parabasalia</taxon>
        <taxon>Tritrichomonadida</taxon>
        <taxon>Tritrichomonadidae</taxon>
        <taxon>Tritrichomonas</taxon>
    </lineage>
</organism>
<evidence type="ECO:0000259" key="1">
    <source>
        <dbReference type="PROSITE" id="PS50011"/>
    </source>
</evidence>